<gene>
    <name evidence="1" type="ORF">NWE54_09275</name>
</gene>
<dbReference type="InterPro" id="IPR046897">
    <property type="entry name" value="ABC-3C_MC6"/>
</dbReference>
<dbReference type="AlphaFoldDB" id="A0A9E7ZN70"/>
<reference evidence="1" key="1">
    <citation type="submission" date="2022-08" db="EMBL/GenBank/DDBJ databases">
        <title>Complete Genome Sequences of 2 Bosea sp. soil isolates.</title>
        <authorList>
            <person name="Alvarez Arevalo M."/>
            <person name="Sterndorff E.B."/>
            <person name="Faurdal D."/>
            <person name="Joergensen T.S."/>
            <person name="Weber T."/>
        </authorList>
    </citation>
    <scope>NUCLEOTIDE SEQUENCE</scope>
    <source>
        <strain evidence="1">NBC_00436</strain>
    </source>
</reference>
<sequence>MILPSKFLPADRSLVFIGGEALVAIKDGPRSVSEVWEGVRARRKAAGKTLAFDWFTLALTYLFATGMVELRDGLLAVAGPDEQ</sequence>
<dbReference type="EMBL" id="CP102774">
    <property type="protein sequence ID" value="UZF88950.1"/>
    <property type="molecule type" value="Genomic_DNA"/>
</dbReference>
<organism evidence="1">
    <name type="scientific">Bosea sp. NBC_00436</name>
    <dbReference type="NCBI Taxonomy" id="2969620"/>
    <lineage>
        <taxon>Bacteria</taxon>
        <taxon>Pseudomonadati</taxon>
        <taxon>Pseudomonadota</taxon>
        <taxon>Alphaproteobacteria</taxon>
        <taxon>Hyphomicrobiales</taxon>
        <taxon>Boseaceae</taxon>
        <taxon>Bosea</taxon>
    </lineage>
</organism>
<evidence type="ECO:0000313" key="1">
    <source>
        <dbReference type="EMBL" id="UZF88950.1"/>
    </source>
</evidence>
<protein>
    <submittedName>
        <fullName evidence="1">Uncharacterized protein</fullName>
    </submittedName>
</protein>
<accession>A0A9E7ZN70</accession>
<dbReference type="Pfam" id="PF20293">
    <property type="entry name" value="MC6"/>
    <property type="match status" value="1"/>
</dbReference>
<proteinExistence type="predicted"/>
<name>A0A9E7ZN70_9HYPH</name>